<evidence type="ECO:0000256" key="1">
    <source>
        <dbReference type="SAM" id="MobiDB-lite"/>
    </source>
</evidence>
<reference evidence="2 3" key="1">
    <citation type="submission" date="2021-01" db="EMBL/GenBank/DDBJ databases">
        <title>Actinoplanes sp. nov. LDG1-01 isolated from lichen.</title>
        <authorList>
            <person name="Saeng-In P."/>
            <person name="Phongsopitanun W."/>
            <person name="Kanchanasin P."/>
            <person name="Yuki M."/>
            <person name="Kudo T."/>
            <person name="Ohkuma M."/>
            <person name="Tanasupawat S."/>
        </authorList>
    </citation>
    <scope>NUCLEOTIDE SEQUENCE [LARGE SCALE GENOMIC DNA]</scope>
    <source>
        <strain evidence="2 3">LDG1-01</strain>
    </source>
</reference>
<evidence type="ECO:0000313" key="3">
    <source>
        <dbReference type="Proteomes" id="UP000598996"/>
    </source>
</evidence>
<accession>A0ABS1VNA4</accession>
<organism evidence="2 3">
    <name type="scientific">Paractinoplanes lichenicola</name>
    <dbReference type="NCBI Taxonomy" id="2802976"/>
    <lineage>
        <taxon>Bacteria</taxon>
        <taxon>Bacillati</taxon>
        <taxon>Actinomycetota</taxon>
        <taxon>Actinomycetes</taxon>
        <taxon>Micromonosporales</taxon>
        <taxon>Micromonosporaceae</taxon>
        <taxon>Paractinoplanes</taxon>
    </lineage>
</organism>
<keyword evidence="3" id="KW-1185">Reference proteome</keyword>
<comment type="caution">
    <text evidence="2">The sequence shown here is derived from an EMBL/GenBank/DDBJ whole genome shotgun (WGS) entry which is preliminary data.</text>
</comment>
<gene>
    <name evidence="2" type="ORF">JKJ07_18090</name>
</gene>
<name>A0ABS1VNA4_9ACTN</name>
<protein>
    <recommendedName>
        <fullName evidence="4">Bacterial CdiA-CT RNAse A domain-containing protein</fullName>
    </recommendedName>
</protein>
<feature type="compositionally biased region" description="Low complexity" evidence="1">
    <location>
        <begin position="39"/>
        <end position="49"/>
    </location>
</feature>
<dbReference type="EMBL" id="JAENHO010000005">
    <property type="protein sequence ID" value="MBL7256211.1"/>
    <property type="molecule type" value="Genomic_DNA"/>
</dbReference>
<dbReference type="RefSeq" id="WP_202992765.1">
    <property type="nucleotide sequence ID" value="NZ_JAENHO010000005.1"/>
</dbReference>
<proteinExistence type="predicted"/>
<dbReference type="Proteomes" id="UP000598996">
    <property type="component" value="Unassembled WGS sequence"/>
</dbReference>
<sequence length="251" mass="26902">MTSRPRSHGSGDSSEPPDPGVSGGGSKPPDNDGPPPRSPGAGDDGSAAGQQRMIGEAAIDGRVRTGENARPVEQGTASSPPLSDDDITLAGFQKIYDDLGDAPPVIDFVRNDDDNPDAHTVAKHGHQVPLRREPGVQTIEGRIYKDFGWGNRATQSFRWDSDKVMSDEVNAYIHQNWNAIRSDLAMDGEHRAEYHAGHRVGEGFFNGGLDGGGPREAVYMEASRVRIQISVSDSDPPHAFVVTAFPVGLLR</sequence>
<evidence type="ECO:0000313" key="2">
    <source>
        <dbReference type="EMBL" id="MBL7256211.1"/>
    </source>
</evidence>
<evidence type="ECO:0008006" key="4">
    <source>
        <dbReference type="Google" id="ProtNLM"/>
    </source>
</evidence>
<feature type="region of interest" description="Disordered" evidence="1">
    <location>
        <begin position="1"/>
        <end position="86"/>
    </location>
</feature>